<gene>
    <name evidence="2" type="ORF">CCAP1982_LOCUS6613</name>
</gene>
<organism evidence="2 3">
    <name type="scientific">Ceratitis capitata</name>
    <name type="common">Mediterranean fruit fly</name>
    <name type="synonym">Tephritis capitata</name>
    <dbReference type="NCBI Taxonomy" id="7213"/>
    <lineage>
        <taxon>Eukaryota</taxon>
        <taxon>Metazoa</taxon>
        <taxon>Ecdysozoa</taxon>
        <taxon>Arthropoda</taxon>
        <taxon>Hexapoda</taxon>
        <taxon>Insecta</taxon>
        <taxon>Pterygota</taxon>
        <taxon>Neoptera</taxon>
        <taxon>Endopterygota</taxon>
        <taxon>Diptera</taxon>
        <taxon>Brachycera</taxon>
        <taxon>Muscomorpha</taxon>
        <taxon>Tephritoidea</taxon>
        <taxon>Tephritidae</taxon>
        <taxon>Ceratitis</taxon>
        <taxon>Ceratitis</taxon>
    </lineage>
</organism>
<reference evidence="2" key="1">
    <citation type="submission" date="2020-11" db="EMBL/GenBank/DDBJ databases">
        <authorList>
            <person name="Whitehead M."/>
        </authorList>
    </citation>
    <scope>NUCLEOTIDE SEQUENCE</scope>
    <source>
        <strain evidence="2">EGII</strain>
    </source>
</reference>
<dbReference type="EMBL" id="CAJHJT010000012">
    <property type="protein sequence ID" value="CAD6997997.1"/>
    <property type="molecule type" value="Genomic_DNA"/>
</dbReference>
<feature type="compositionally biased region" description="Polar residues" evidence="1">
    <location>
        <begin position="58"/>
        <end position="67"/>
    </location>
</feature>
<feature type="compositionally biased region" description="Polar residues" evidence="1">
    <location>
        <begin position="15"/>
        <end position="31"/>
    </location>
</feature>
<evidence type="ECO:0000313" key="2">
    <source>
        <dbReference type="EMBL" id="CAD6997997.1"/>
    </source>
</evidence>
<feature type="region of interest" description="Disordered" evidence="1">
    <location>
        <begin position="1"/>
        <end position="67"/>
    </location>
</feature>
<protein>
    <submittedName>
        <fullName evidence="2">(Mediterranean fruit fly) hypothetical protein</fullName>
    </submittedName>
</protein>
<dbReference type="AlphaFoldDB" id="A0A811UJI3"/>
<feature type="non-terminal residue" evidence="2">
    <location>
        <position position="67"/>
    </location>
</feature>
<proteinExistence type="predicted"/>
<keyword evidence="3" id="KW-1185">Reference proteome</keyword>
<comment type="caution">
    <text evidence="2">The sequence shown here is derived from an EMBL/GenBank/DDBJ whole genome shotgun (WGS) entry which is preliminary data.</text>
</comment>
<name>A0A811UJI3_CERCA</name>
<evidence type="ECO:0000256" key="1">
    <source>
        <dbReference type="SAM" id="MobiDB-lite"/>
    </source>
</evidence>
<sequence>MKATYNRKSNRKAEQQQTQNTNEPKSNQISLAQAALKGQQPLTERKPAKCTVMKAKDNNTNTSNESK</sequence>
<evidence type="ECO:0000313" key="3">
    <source>
        <dbReference type="Proteomes" id="UP000606786"/>
    </source>
</evidence>
<dbReference type="Proteomes" id="UP000606786">
    <property type="component" value="Unassembled WGS sequence"/>
</dbReference>
<accession>A0A811UJI3</accession>